<evidence type="ECO:0000259" key="1">
    <source>
        <dbReference type="Pfam" id="PF26455"/>
    </source>
</evidence>
<reference evidence="2 3" key="1">
    <citation type="journal article" date="2012" name="J. Bacteriol.">
        <title>Draft Genome Sequence of the Extremely Halophilic Archaeon Halogranum salarium B-1T.</title>
        <authorList>
            <person name="Kim K.K."/>
            <person name="Lee K.C."/>
            <person name="Lee J.S."/>
        </authorList>
    </citation>
    <scope>NUCLEOTIDE SEQUENCE [LARGE SCALE GENOMIC DNA]</scope>
    <source>
        <strain evidence="2 3">B-1</strain>
    </source>
</reference>
<evidence type="ECO:0000313" key="2">
    <source>
        <dbReference type="EMBL" id="EJN58356.1"/>
    </source>
</evidence>
<dbReference type="Proteomes" id="UP000007813">
    <property type="component" value="Unassembled WGS sequence"/>
</dbReference>
<name>J3JEG9_9EURY</name>
<proteinExistence type="predicted"/>
<evidence type="ECO:0000313" key="3">
    <source>
        <dbReference type="Proteomes" id="UP000007813"/>
    </source>
</evidence>
<dbReference type="AlphaFoldDB" id="J3JEG9"/>
<sequence>MDDEGEGMAVALRILDDGAWISVNDHREVSVSELWRFVDPTFCACTLPDMVVENFIEVGVDGRTVEVRVYGQCIACGEKSTTKWLPVGRIVDGEFRDIDRESVLAPTGVTEHQE</sequence>
<feature type="domain" description="DUF8134" evidence="1">
    <location>
        <begin position="8"/>
        <end position="111"/>
    </location>
</feature>
<gene>
    <name evidence="2" type="ORF">HSB1_37730</name>
</gene>
<dbReference type="eggNOG" id="arCOG04747">
    <property type="taxonomic scope" value="Archaea"/>
</dbReference>
<dbReference type="PATRIC" id="fig|1210908.3.peg.3585"/>
<organism evidence="2 3">
    <name type="scientific">Halogranum salarium B-1</name>
    <dbReference type="NCBI Taxonomy" id="1210908"/>
    <lineage>
        <taxon>Archaea</taxon>
        <taxon>Methanobacteriati</taxon>
        <taxon>Methanobacteriota</taxon>
        <taxon>Stenosarchaea group</taxon>
        <taxon>Halobacteria</taxon>
        <taxon>Halobacteriales</taxon>
        <taxon>Haloferacaceae</taxon>
    </lineage>
</organism>
<protein>
    <recommendedName>
        <fullName evidence="1">DUF8134 domain-containing protein</fullName>
    </recommendedName>
</protein>
<comment type="caution">
    <text evidence="2">The sequence shown here is derived from an EMBL/GenBank/DDBJ whole genome shotgun (WGS) entry which is preliminary data.</text>
</comment>
<dbReference type="EMBL" id="ALJD01000009">
    <property type="protein sequence ID" value="EJN58356.1"/>
    <property type="molecule type" value="Genomic_DNA"/>
</dbReference>
<dbReference type="InterPro" id="IPR058447">
    <property type="entry name" value="DUF8134"/>
</dbReference>
<accession>J3JEG9</accession>
<dbReference type="Pfam" id="PF26455">
    <property type="entry name" value="DUF8134"/>
    <property type="match status" value="1"/>
</dbReference>